<dbReference type="InterPro" id="IPR015943">
    <property type="entry name" value="WD40/YVTN_repeat-like_dom_sf"/>
</dbReference>
<reference evidence="1 2" key="1">
    <citation type="submission" date="2015-10" db="EMBL/GenBank/DDBJ databases">
        <title>Draft genome sequence of pyrrolomycin-producing Streptomyces vitaminophilus.</title>
        <authorList>
            <person name="Graham D.E."/>
            <person name="Mahan K.M."/>
            <person name="Klingeman D.M."/>
            <person name="Hettich R.L."/>
            <person name="Parry R.J."/>
        </authorList>
    </citation>
    <scope>NUCLEOTIDE SEQUENCE [LARGE SCALE GENOMIC DNA]</scope>
    <source>
        <strain evidence="1 2">ATCC 31673</strain>
    </source>
</reference>
<dbReference type="InterPro" id="IPR006311">
    <property type="entry name" value="TAT_signal"/>
</dbReference>
<protein>
    <submittedName>
        <fullName evidence="1">Uncharacterized protein</fullName>
    </submittedName>
</protein>
<gene>
    <name evidence="1" type="ORF">AQ490_11230</name>
</gene>
<accession>A0A0T6LKR1</accession>
<dbReference type="PROSITE" id="PS51318">
    <property type="entry name" value="TAT"/>
    <property type="match status" value="1"/>
</dbReference>
<dbReference type="OrthoDB" id="8432779at2"/>
<dbReference type="Gene3D" id="2.60.120.260">
    <property type="entry name" value="Galactose-binding domain-like"/>
    <property type="match status" value="1"/>
</dbReference>
<comment type="caution">
    <text evidence="1">The sequence shown here is derived from an EMBL/GenBank/DDBJ whole genome shotgun (WGS) entry which is preliminary data.</text>
</comment>
<dbReference type="eggNOG" id="COG2273">
    <property type="taxonomic scope" value="Bacteria"/>
</dbReference>
<evidence type="ECO:0000313" key="1">
    <source>
        <dbReference type="EMBL" id="KRV46463.1"/>
    </source>
</evidence>
<dbReference type="AlphaFoldDB" id="A0A0T6LKR1"/>
<dbReference type="STRING" id="76728.AQ490_11230"/>
<dbReference type="RefSeq" id="WP_018386548.1">
    <property type="nucleotide sequence ID" value="NZ_LLZU01000039.1"/>
</dbReference>
<proteinExistence type="predicted"/>
<dbReference type="SUPFAM" id="SSF82171">
    <property type="entry name" value="DPP6 N-terminal domain-like"/>
    <property type="match status" value="1"/>
</dbReference>
<keyword evidence="2" id="KW-1185">Reference proteome</keyword>
<dbReference type="EMBL" id="LLZU01000039">
    <property type="protein sequence ID" value="KRV46463.1"/>
    <property type="molecule type" value="Genomic_DNA"/>
</dbReference>
<dbReference type="Proteomes" id="UP000050867">
    <property type="component" value="Unassembled WGS sequence"/>
</dbReference>
<organism evidence="1 2">
    <name type="scientific">Wenjunlia vitaminophila</name>
    <name type="common">Streptomyces vitaminophilus</name>
    <dbReference type="NCBI Taxonomy" id="76728"/>
    <lineage>
        <taxon>Bacteria</taxon>
        <taxon>Bacillati</taxon>
        <taxon>Actinomycetota</taxon>
        <taxon>Actinomycetes</taxon>
        <taxon>Kitasatosporales</taxon>
        <taxon>Streptomycetaceae</taxon>
        <taxon>Wenjunlia</taxon>
    </lineage>
</organism>
<name>A0A0T6LKR1_WENVI</name>
<dbReference type="Gene3D" id="2.130.10.10">
    <property type="entry name" value="YVTN repeat-like/Quinoprotein amine dehydrogenase"/>
    <property type="match status" value="1"/>
</dbReference>
<sequence>MNDLTRRAFGRLAGLTALTTGLSLATGSFARASPRDAAQEPFTPRYLSSFEQQRYFTYPTHNGFVDARRIVLGQRETGATSLWEVDLESGQERFLARFATPADDRNPFVWWNIHSGRLVTCAENAIWLIDLAAPAPTTLYQPPAGRALSVVVNLHPAGDRVLCSHYPAPITGGPTTAVEVELASGRSRDVFSGDVFATHFQYGAHDPEWIGYSLGGSTRSWALHPEHAPRGKLIWDQAAAGVPVGTHEVWKSRTVTGCLAVAVGGDAAGLWMVHPDDRPDRLVAPGPSGANGAYNHCDLTADGHWAVVDTNGARGSARGQVGAVTLVDLTGVHPPRTLGLAGWGSAHPGHPHPAFSPDGTLVAHTDTEAATDRTRVVLFESGGDWAPHPLDSQEEAETLEVTTTGGRAEVFADPQCGAGHGLLFTPTAPDGALSWSVRVPLAGPRALRLRVKRHHSRGTYQLSVNGTDIGEPLDLYSPVTAYAEPEFAPVPLRAGRNELRLTHVGQRPESTAVPGTCALDRVGLRRLVPAPRM</sequence>
<evidence type="ECO:0000313" key="2">
    <source>
        <dbReference type="Proteomes" id="UP000050867"/>
    </source>
</evidence>